<dbReference type="InterPro" id="IPR013149">
    <property type="entry name" value="ADH-like_C"/>
</dbReference>
<evidence type="ECO:0000256" key="1">
    <source>
        <dbReference type="ARBA" id="ARBA00023002"/>
    </source>
</evidence>
<keyword evidence="1" id="KW-0560">Oxidoreductase</keyword>
<evidence type="ECO:0000259" key="2">
    <source>
        <dbReference type="Pfam" id="PF00107"/>
    </source>
</evidence>
<evidence type="ECO:0000313" key="4">
    <source>
        <dbReference type="EMBL" id="RAI55993.1"/>
    </source>
</evidence>
<dbReference type="RefSeq" id="WP_111472305.1">
    <property type="nucleotide sequence ID" value="NZ_QLIX01000029.1"/>
</dbReference>
<accession>A0A327M1C8</accession>
<dbReference type="InterPro" id="IPR011032">
    <property type="entry name" value="GroES-like_sf"/>
</dbReference>
<dbReference type="Proteomes" id="UP000249065">
    <property type="component" value="Unassembled WGS sequence"/>
</dbReference>
<dbReference type="OrthoDB" id="9809185at2"/>
<dbReference type="Gene3D" id="3.40.50.720">
    <property type="entry name" value="NAD(P)-binding Rossmann-like Domain"/>
    <property type="match status" value="1"/>
</dbReference>
<feature type="domain" description="Alcohol dehydrogenase-like C-terminal" evidence="2">
    <location>
        <begin position="174"/>
        <end position="317"/>
    </location>
</feature>
<evidence type="ECO:0000313" key="5">
    <source>
        <dbReference type="Proteomes" id="UP000249065"/>
    </source>
</evidence>
<dbReference type="SUPFAM" id="SSF50129">
    <property type="entry name" value="GroES-like"/>
    <property type="match status" value="1"/>
</dbReference>
<sequence length="360" mass="37706">MRAAIFRQGDFTVGSIPDPVLAEGQVLVRTRACGICGSDLHAATQTEAFVDVARRSGGRFAMVQDRDIVFGHEFVGEVVANGPGTEGRFAPGSLVTSVPLTIVAQRVEGIGYNPEVPGAFAEYLPLAERMLLPVPAGLDPDHAALVEPMAVGLHAVEHGRVAAGEAALVVGCGPIGLAVIAALKLKGVAPVIASDFSPARRALAARMGADLVLDPAAEPVAARLEQAITPAGFDGSRYAQLLGLSPPRQPVAIFECVGIPGILQQLLELAPAGARIIVVGVCMEPDRFEPFFGIVKQLGMQFVLGYTPAEFAATLGHMAAGRIDVAPLITGRVGLDGVRQAFRDLASPERHCKVLVEPWR</sequence>
<proteinExistence type="predicted"/>
<dbReference type="AlphaFoldDB" id="A0A327M1C8"/>
<dbReference type="Pfam" id="PF00107">
    <property type="entry name" value="ADH_zinc_N"/>
    <property type="match status" value="1"/>
</dbReference>
<organism evidence="4 5">
    <name type="scientific">Roseicella frigidaeris</name>
    <dbReference type="NCBI Taxonomy" id="2230885"/>
    <lineage>
        <taxon>Bacteria</taxon>
        <taxon>Pseudomonadati</taxon>
        <taxon>Pseudomonadota</taxon>
        <taxon>Alphaproteobacteria</taxon>
        <taxon>Acetobacterales</taxon>
        <taxon>Roseomonadaceae</taxon>
        <taxon>Roseicella</taxon>
    </lineage>
</organism>
<dbReference type="PANTHER" id="PTHR43189">
    <property type="entry name" value="ZINC-TYPE ALCOHOL DEHYDROGENASE-LIKE PROTEIN C1198.01-RELATED"/>
    <property type="match status" value="1"/>
</dbReference>
<reference evidence="5" key="1">
    <citation type="submission" date="2018-06" db="EMBL/GenBank/DDBJ databases">
        <authorList>
            <person name="Khan S.A."/>
        </authorList>
    </citation>
    <scope>NUCLEOTIDE SEQUENCE [LARGE SCALE GENOMIC DNA]</scope>
    <source>
        <strain evidence="5">DB-1506</strain>
    </source>
</reference>
<evidence type="ECO:0000259" key="3">
    <source>
        <dbReference type="Pfam" id="PF08240"/>
    </source>
</evidence>
<protein>
    <submittedName>
        <fullName evidence="4">Alcohol dehydrogenase</fullName>
    </submittedName>
</protein>
<dbReference type="EMBL" id="QLIX01000029">
    <property type="protein sequence ID" value="RAI55993.1"/>
    <property type="molecule type" value="Genomic_DNA"/>
</dbReference>
<dbReference type="InterPro" id="IPR036291">
    <property type="entry name" value="NAD(P)-bd_dom_sf"/>
</dbReference>
<name>A0A327M1C8_9PROT</name>
<comment type="caution">
    <text evidence="4">The sequence shown here is derived from an EMBL/GenBank/DDBJ whole genome shotgun (WGS) entry which is preliminary data.</text>
</comment>
<dbReference type="PANTHER" id="PTHR43189:SF1">
    <property type="entry name" value="ZINC-TYPE ALCOHOL DEHYDROGENASE-LIKE PROTEIN C1198.01"/>
    <property type="match status" value="1"/>
</dbReference>
<dbReference type="InterPro" id="IPR013154">
    <property type="entry name" value="ADH-like_N"/>
</dbReference>
<dbReference type="SUPFAM" id="SSF51735">
    <property type="entry name" value="NAD(P)-binding Rossmann-fold domains"/>
    <property type="match status" value="1"/>
</dbReference>
<dbReference type="Gene3D" id="3.90.180.10">
    <property type="entry name" value="Medium-chain alcohol dehydrogenases, catalytic domain"/>
    <property type="match status" value="1"/>
</dbReference>
<dbReference type="GO" id="GO:0016491">
    <property type="term" value="F:oxidoreductase activity"/>
    <property type="evidence" value="ECO:0007669"/>
    <property type="project" value="UniProtKB-KW"/>
</dbReference>
<dbReference type="CDD" id="cd08262">
    <property type="entry name" value="Zn_ADH8"/>
    <property type="match status" value="1"/>
</dbReference>
<keyword evidence="5" id="KW-1185">Reference proteome</keyword>
<feature type="domain" description="Alcohol dehydrogenase-like N-terminal" evidence="3">
    <location>
        <begin position="23"/>
        <end position="135"/>
    </location>
</feature>
<dbReference type="Pfam" id="PF08240">
    <property type="entry name" value="ADH_N"/>
    <property type="match status" value="1"/>
</dbReference>
<gene>
    <name evidence="4" type="ORF">DOO78_23380</name>
</gene>